<feature type="compositionally biased region" description="Basic and acidic residues" evidence="1">
    <location>
        <begin position="69"/>
        <end position="79"/>
    </location>
</feature>
<comment type="caution">
    <text evidence="2">The sequence shown here is derived from an EMBL/GenBank/DDBJ whole genome shotgun (WGS) entry which is preliminary data.</text>
</comment>
<keyword evidence="3" id="KW-1185">Reference proteome</keyword>
<feature type="region of interest" description="Disordered" evidence="1">
    <location>
        <begin position="1"/>
        <end position="54"/>
    </location>
</feature>
<dbReference type="EMBL" id="MU857708">
    <property type="protein sequence ID" value="KAK4245213.1"/>
    <property type="molecule type" value="Genomic_DNA"/>
</dbReference>
<dbReference type="AlphaFoldDB" id="A0AAN7CQT1"/>
<organism evidence="2 3">
    <name type="scientific">Corynascus novoguineensis</name>
    <dbReference type="NCBI Taxonomy" id="1126955"/>
    <lineage>
        <taxon>Eukaryota</taxon>
        <taxon>Fungi</taxon>
        <taxon>Dikarya</taxon>
        <taxon>Ascomycota</taxon>
        <taxon>Pezizomycotina</taxon>
        <taxon>Sordariomycetes</taxon>
        <taxon>Sordariomycetidae</taxon>
        <taxon>Sordariales</taxon>
        <taxon>Chaetomiaceae</taxon>
        <taxon>Corynascus</taxon>
    </lineage>
</organism>
<gene>
    <name evidence="2" type="ORF">C7999DRAFT_16575</name>
</gene>
<reference evidence="2" key="1">
    <citation type="journal article" date="2023" name="Mol. Phylogenet. Evol.">
        <title>Genome-scale phylogeny and comparative genomics of the fungal order Sordariales.</title>
        <authorList>
            <person name="Hensen N."/>
            <person name="Bonometti L."/>
            <person name="Westerberg I."/>
            <person name="Brannstrom I.O."/>
            <person name="Guillou S."/>
            <person name="Cros-Aarteil S."/>
            <person name="Calhoun S."/>
            <person name="Haridas S."/>
            <person name="Kuo A."/>
            <person name="Mondo S."/>
            <person name="Pangilinan J."/>
            <person name="Riley R."/>
            <person name="LaButti K."/>
            <person name="Andreopoulos B."/>
            <person name="Lipzen A."/>
            <person name="Chen C."/>
            <person name="Yan M."/>
            <person name="Daum C."/>
            <person name="Ng V."/>
            <person name="Clum A."/>
            <person name="Steindorff A."/>
            <person name="Ohm R.A."/>
            <person name="Martin F."/>
            <person name="Silar P."/>
            <person name="Natvig D.O."/>
            <person name="Lalanne C."/>
            <person name="Gautier V."/>
            <person name="Ament-Velasquez S.L."/>
            <person name="Kruys A."/>
            <person name="Hutchinson M.I."/>
            <person name="Powell A.J."/>
            <person name="Barry K."/>
            <person name="Miller A.N."/>
            <person name="Grigoriev I.V."/>
            <person name="Debuchy R."/>
            <person name="Gladieux P."/>
            <person name="Hiltunen Thoren M."/>
            <person name="Johannesson H."/>
        </authorList>
    </citation>
    <scope>NUCLEOTIDE SEQUENCE</scope>
    <source>
        <strain evidence="2">CBS 359.72</strain>
    </source>
</reference>
<dbReference type="Proteomes" id="UP001303647">
    <property type="component" value="Unassembled WGS sequence"/>
</dbReference>
<name>A0AAN7CQT1_9PEZI</name>
<feature type="compositionally biased region" description="Low complexity" evidence="1">
    <location>
        <begin position="81"/>
        <end position="97"/>
    </location>
</feature>
<sequence>MAAQPGERDAQALSDETRSTEAGNPGLMTTTHTSRDIQRGGAEGESEAHGPDEAAVSVTGFSNFSVDLSVDHDGNREDELVSGSTTVSPASSASASSSVYRFVQENGRTYHRYKEGSKLPLERVFARGTLVFSAA</sequence>
<evidence type="ECO:0000256" key="1">
    <source>
        <dbReference type="SAM" id="MobiDB-lite"/>
    </source>
</evidence>
<reference evidence="2" key="2">
    <citation type="submission" date="2023-05" db="EMBL/GenBank/DDBJ databases">
        <authorList>
            <consortium name="Lawrence Berkeley National Laboratory"/>
            <person name="Steindorff A."/>
            <person name="Hensen N."/>
            <person name="Bonometti L."/>
            <person name="Westerberg I."/>
            <person name="Brannstrom I.O."/>
            <person name="Guillou S."/>
            <person name="Cros-Aarteil S."/>
            <person name="Calhoun S."/>
            <person name="Haridas S."/>
            <person name="Kuo A."/>
            <person name="Mondo S."/>
            <person name="Pangilinan J."/>
            <person name="Riley R."/>
            <person name="Labutti K."/>
            <person name="Andreopoulos B."/>
            <person name="Lipzen A."/>
            <person name="Chen C."/>
            <person name="Yanf M."/>
            <person name="Daum C."/>
            <person name="Ng V."/>
            <person name="Clum A."/>
            <person name="Ohm R."/>
            <person name="Martin F."/>
            <person name="Silar P."/>
            <person name="Natvig D."/>
            <person name="Lalanne C."/>
            <person name="Gautier V."/>
            <person name="Ament-Velasquez S.L."/>
            <person name="Kruys A."/>
            <person name="Hutchinson M.I."/>
            <person name="Powell A.J."/>
            <person name="Barry K."/>
            <person name="Miller A.N."/>
            <person name="Grigoriev I.V."/>
            <person name="Debuchy R."/>
            <person name="Gladieux P."/>
            <person name="Thoren M.H."/>
            <person name="Johannesson H."/>
        </authorList>
    </citation>
    <scope>NUCLEOTIDE SEQUENCE</scope>
    <source>
        <strain evidence="2">CBS 359.72</strain>
    </source>
</reference>
<proteinExistence type="predicted"/>
<feature type="region of interest" description="Disordered" evidence="1">
    <location>
        <begin position="69"/>
        <end position="97"/>
    </location>
</feature>
<evidence type="ECO:0000313" key="2">
    <source>
        <dbReference type="EMBL" id="KAK4245213.1"/>
    </source>
</evidence>
<evidence type="ECO:0000313" key="3">
    <source>
        <dbReference type="Proteomes" id="UP001303647"/>
    </source>
</evidence>
<accession>A0AAN7CQT1</accession>
<protein>
    <submittedName>
        <fullName evidence="2">Uncharacterized protein</fullName>
    </submittedName>
</protein>
<feature type="compositionally biased region" description="Basic and acidic residues" evidence="1">
    <location>
        <begin position="1"/>
        <end position="19"/>
    </location>
</feature>